<evidence type="ECO:0000256" key="1">
    <source>
        <dbReference type="ARBA" id="ARBA00022723"/>
    </source>
</evidence>
<protein>
    <recommendedName>
        <fullName evidence="4">Non-haem dioxygenase N-terminal domain-containing protein</fullName>
    </recommendedName>
</protein>
<dbReference type="Gene3D" id="2.60.120.330">
    <property type="entry name" value="B-lactam Antibiotic, Isopenicillin N Synthase, Chain"/>
    <property type="match status" value="1"/>
</dbReference>
<sequence length="149" mass="16518">MAEHLLSTAVHRTMPGNYVRPEAQRPRLAEVVSGARIPVVDLACSGRAAACRRDDTSTNRRAPLAERVLNRGIDDGLIAEVMAVAREFFRLPAEEKAKLYSDDPARKIRLSTSFNVRKETVARLPPAALPPPRPVRARLAVQPARHQVR</sequence>
<dbReference type="InterPro" id="IPR026992">
    <property type="entry name" value="DIOX_N"/>
</dbReference>
<keyword evidence="2" id="KW-0560">Oxidoreductase</keyword>
<evidence type="ECO:0000259" key="4">
    <source>
        <dbReference type="Pfam" id="PF14226"/>
    </source>
</evidence>
<keyword evidence="6" id="KW-1185">Reference proteome</keyword>
<evidence type="ECO:0000313" key="6">
    <source>
        <dbReference type="Proteomes" id="UP000275267"/>
    </source>
</evidence>
<proteinExistence type="predicted"/>
<dbReference type="AlphaFoldDB" id="A0A3L6TSF8"/>
<dbReference type="OrthoDB" id="288590at2759"/>
<dbReference type="GO" id="GO:0046872">
    <property type="term" value="F:metal ion binding"/>
    <property type="evidence" value="ECO:0007669"/>
    <property type="project" value="UniProtKB-KW"/>
</dbReference>
<dbReference type="Proteomes" id="UP000275267">
    <property type="component" value="Unassembled WGS sequence"/>
</dbReference>
<dbReference type="EMBL" id="PQIB02000001">
    <property type="protein sequence ID" value="RLN42451.1"/>
    <property type="molecule type" value="Genomic_DNA"/>
</dbReference>
<organism evidence="5 6">
    <name type="scientific">Panicum miliaceum</name>
    <name type="common">Proso millet</name>
    <name type="synonym">Broomcorn millet</name>
    <dbReference type="NCBI Taxonomy" id="4540"/>
    <lineage>
        <taxon>Eukaryota</taxon>
        <taxon>Viridiplantae</taxon>
        <taxon>Streptophyta</taxon>
        <taxon>Embryophyta</taxon>
        <taxon>Tracheophyta</taxon>
        <taxon>Spermatophyta</taxon>
        <taxon>Magnoliopsida</taxon>
        <taxon>Liliopsida</taxon>
        <taxon>Poales</taxon>
        <taxon>Poaceae</taxon>
        <taxon>PACMAD clade</taxon>
        <taxon>Panicoideae</taxon>
        <taxon>Panicodae</taxon>
        <taxon>Paniceae</taxon>
        <taxon>Panicinae</taxon>
        <taxon>Panicum</taxon>
        <taxon>Panicum sect. Panicum</taxon>
    </lineage>
</organism>
<dbReference type="Pfam" id="PF14226">
    <property type="entry name" value="DIOX_N"/>
    <property type="match status" value="1"/>
</dbReference>
<keyword evidence="3" id="KW-0408">Iron</keyword>
<evidence type="ECO:0000313" key="5">
    <source>
        <dbReference type="EMBL" id="RLN42451.1"/>
    </source>
</evidence>
<evidence type="ECO:0000256" key="3">
    <source>
        <dbReference type="ARBA" id="ARBA00023004"/>
    </source>
</evidence>
<dbReference type="STRING" id="4540.A0A3L6TSF8"/>
<feature type="domain" description="Non-haem dioxygenase N-terminal" evidence="4">
    <location>
        <begin position="68"/>
        <end position="109"/>
    </location>
</feature>
<dbReference type="GO" id="GO:0016491">
    <property type="term" value="F:oxidoreductase activity"/>
    <property type="evidence" value="ECO:0007669"/>
    <property type="project" value="UniProtKB-KW"/>
</dbReference>
<name>A0A3L6TSF8_PANMI</name>
<comment type="caution">
    <text evidence="5">The sequence shown here is derived from an EMBL/GenBank/DDBJ whole genome shotgun (WGS) entry which is preliminary data.</text>
</comment>
<dbReference type="SUPFAM" id="SSF51197">
    <property type="entry name" value="Clavaminate synthase-like"/>
    <property type="match status" value="1"/>
</dbReference>
<accession>A0A3L6TSF8</accession>
<reference evidence="6" key="1">
    <citation type="journal article" date="2019" name="Nat. Commun.">
        <title>The genome of broomcorn millet.</title>
        <authorList>
            <person name="Zou C."/>
            <person name="Miki D."/>
            <person name="Li D."/>
            <person name="Tang Q."/>
            <person name="Xiao L."/>
            <person name="Rajput S."/>
            <person name="Deng P."/>
            <person name="Jia W."/>
            <person name="Huang R."/>
            <person name="Zhang M."/>
            <person name="Sun Y."/>
            <person name="Hu J."/>
            <person name="Fu X."/>
            <person name="Schnable P.S."/>
            <person name="Li F."/>
            <person name="Zhang H."/>
            <person name="Feng B."/>
            <person name="Zhu X."/>
            <person name="Liu R."/>
            <person name="Schnable J.C."/>
            <person name="Zhu J.-K."/>
            <person name="Zhang H."/>
        </authorList>
    </citation>
    <scope>NUCLEOTIDE SEQUENCE [LARGE SCALE GENOMIC DNA]</scope>
</reference>
<dbReference type="InterPro" id="IPR027443">
    <property type="entry name" value="IPNS-like_sf"/>
</dbReference>
<keyword evidence="1" id="KW-0479">Metal-binding</keyword>
<evidence type="ECO:0000256" key="2">
    <source>
        <dbReference type="ARBA" id="ARBA00023002"/>
    </source>
</evidence>
<gene>
    <name evidence="5" type="ORF">C2845_PM01G19960</name>
</gene>